<evidence type="ECO:0000313" key="2">
    <source>
        <dbReference type="Proteomes" id="UP000326396"/>
    </source>
</evidence>
<dbReference type="EMBL" id="SZYD01000001">
    <property type="protein sequence ID" value="KAD7477446.1"/>
    <property type="molecule type" value="Genomic_DNA"/>
</dbReference>
<dbReference type="Proteomes" id="UP000326396">
    <property type="component" value="Linkage Group LG1"/>
</dbReference>
<comment type="caution">
    <text evidence="1">The sequence shown here is derived from an EMBL/GenBank/DDBJ whole genome shotgun (WGS) entry which is preliminary data.</text>
</comment>
<name>A0A5N6Q077_9ASTR</name>
<dbReference type="AlphaFoldDB" id="A0A5N6Q077"/>
<reference evidence="1 2" key="1">
    <citation type="submission" date="2019-05" db="EMBL/GenBank/DDBJ databases">
        <title>Mikania micrantha, genome provides insights into the molecular mechanism of rapid growth.</title>
        <authorList>
            <person name="Liu B."/>
        </authorList>
    </citation>
    <scope>NUCLEOTIDE SEQUENCE [LARGE SCALE GENOMIC DNA]</scope>
    <source>
        <strain evidence="1">NLD-2019</strain>
        <tissue evidence="1">Leaf</tissue>
    </source>
</reference>
<gene>
    <name evidence="1" type="ORF">E3N88_00582</name>
</gene>
<accession>A0A5N6Q077</accession>
<proteinExistence type="predicted"/>
<sequence>MDYEIVGPSNDNKKSAMRSSCKRLSSKVQESKKNEDASYVEFIWYRNHDEEVKIAQQVSFFAAELWRLFGGQNLDENELGHLGYFWMKLRYIVKKKWINLVEFGKSYLV</sequence>
<evidence type="ECO:0000313" key="1">
    <source>
        <dbReference type="EMBL" id="KAD7477446.1"/>
    </source>
</evidence>
<keyword evidence="2" id="KW-1185">Reference proteome</keyword>
<protein>
    <submittedName>
        <fullName evidence="1">Uncharacterized protein</fullName>
    </submittedName>
</protein>
<organism evidence="1 2">
    <name type="scientific">Mikania micrantha</name>
    <name type="common">bitter vine</name>
    <dbReference type="NCBI Taxonomy" id="192012"/>
    <lineage>
        <taxon>Eukaryota</taxon>
        <taxon>Viridiplantae</taxon>
        <taxon>Streptophyta</taxon>
        <taxon>Embryophyta</taxon>
        <taxon>Tracheophyta</taxon>
        <taxon>Spermatophyta</taxon>
        <taxon>Magnoliopsida</taxon>
        <taxon>eudicotyledons</taxon>
        <taxon>Gunneridae</taxon>
        <taxon>Pentapetalae</taxon>
        <taxon>asterids</taxon>
        <taxon>campanulids</taxon>
        <taxon>Asterales</taxon>
        <taxon>Asteraceae</taxon>
        <taxon>Asteroideae</taxon>
        <taxon>Heliantheae alliance</taxon>
        <taxon>Eupatorieae</taxon>
        <taxon>Mikania</taxon>
    </lineage>
</organism>